<comment type="caution">
    <text evidence="2">The sequence shown here is derived from an EMBL/GenBank/DDBJ whole genome shotgun (WGS) entry which is preliminary data.</text>
</comment>
<dbReference type="GO" id="GO:0005737">
    <property type="term" value="C:cytoplasm"/>
    <property type="evidence" value="ECO:0007669"/>
    <property type="project" value="TreeGrafter"/>
</dbReference>
<dbReference type="EMBL" id="PQFF01000322">
    <property type="protein sequence ID" value="RHZ60559.1"/>
    <property type="molecule type" value="Genomic_DNA"/>
</dbReference>
<evidence type="ECO:0000259" key="1">
    <source>
        <dbReference type="PROSITE" id="PS50097"/>
    </source>
</evidence>
<sequence length="220" mass="26450">MTEILIHALSKDFGSLFKSGDYCDFNIKVGEDGHFTAHSLILRTRSSFFREKLRHNPITNLSLPEIKPTVFKSILKYIYTGRIDISNYDVDHILSILKFSDELGLADLCDYLQKYFINSEELTIKNFNSVQRIAQKNNHFKKLNGYCLLLFKKNPSIIFNAVDFLSFEYHELYYYYSNFYELYKPDELWDNLLKWGNEFSELFELYRNFRKDYKRIYRIY</sequence>
<evidence type="ECO:0000313" key="2">
    <source>
        <dbReference type="EMBL" id="RHZ60559.1"/>
    </source>
</evidence>
<accession>A0A397HCQ6</accession>
<gene>
    <name evidence="2" type="ORF">Glove_352g63</name>
</gene>
<dbReference type="Proteomes" id="UP000266861">
    <property type="component" value="Unassembled WGS sequence"/>
</dbReference>
<proteinExistence type="predicted"/>
<dbReference type="PANTHER" id="PTHR46306">
    <property type="entry name" value="BTB/POZ DOMAIN-CONTAINING PROTEIN 9"/>
    <property type="match status" value="1"/>
</dbReference>
<protein>
    <recommendedName>
        <fullName evidence="1">BTB domain-containing protein</fullName>
    </recommendedName>
</protein>
<dbReference type="OrthoDB" id="408604at2759"/>
<keyword evidence="3" id="KW-1185">Reference proteome</keyword>
<dbReference type="PROSITE" id="PS50097">
    <property type="entry name" value="BTB"/>
    <property type="match status" value="1"/>
</dbReference>
<dbReference type="InterPro" id="IPR011333">
    <property type="entry name" value="SKP1/BTB/POZ_sf"/>
</dbReference>
<evidence type="ECO:0000313" key="3">
    <source>
        <dbReference type="Proteomes" id="UP000266861"/>
    </source>
</evidence>
<dbReference type="InterPro" id="IPR052407">
    <property type="entry name" value="BTB_POZ_domain_cont_9"/>
</dbReference>
<dbReference type="SUPFAM" id="SSF54695">
    <property type="entry name" value="POZ domain"/>
    <property type="match status" value="1"/>
</dbReference>
<organism evidence="2 3">
    <name type="scientific">Diversispora epigaea</name>
    <dbReference type="NCBI Taxonomy" id="1348612"/>
    <lineage>
        <taxon>Eukaryota</taxon>
        <taxon>Fungi</taxon>
        <taxon>Fungi incertae sedis</taxon>
        <taxon>Mucoromycota</taxon>
        <taxon>Glomeromycotina</taxon>
        <taxon>Glomeromycetes</taxon>
        <taxon>Diversisporales</taxon>
        <taxon>Diversisporaceae</taxon>
        <taxon>Diversispora</taxon>
    </lineage>
</organism>
<dbReference type="AlphaFoldDB" id="A0A397HCQ6"/>
<dbReference type="InterPro" id="IPR000210">
    <property type="entry name" value="BTB/POZ_dom"/>
</dbReference>
<reference evidence="2 3" key="1">
    <citation type="submission" date="2018-08" db="EMBL/GenBank/DDBJ databases">
        <title>Genome and evolution of the arbuscular mycorrhizal fungus Diversispora epigaea (formerly Glomus versiforme) and its bacterial endosymbionts.</title>
        <authorList>
            <person name="Sun X."/>
            <person name="Fei Z."/>
            <person name="Harrison M."/>
        </authorList>
    </citation>
    <scope>NUCLEOTIDE SEQUENCE [LARGE SCALE GENOMIC DNA]</scope>
    <source>
        <strain evidence="2 3">IT104</strain>
    </source>
</reference>
<dbReference type="Pfam" id="PF00651">
    <property type="entry name" value="BTB"/>
    <property type="match status" value="1"/>
</dbReference>
<feature type="domain" description="BTB" evidence="1">
    <location>
        <begin position="23"/>
        <end position="87"/>
    </location>
</feature>
<dbReference type="SMART" id="SM00225">
    <property type="entry name" value="BTB"/>
    <property type="match status" value="1"/>
</dbReference>
<dbReference type="Gene3D" id="3.30.710.10">
    <property type="entry name" value="Potassium Channel Kv1.1, Chain A"/>
    <property type="match status" value="1"/>
</dbReference>
<dbReference type="PANTHER" id="PTHR46306:SF1">
    <property type="entry name" value="BTB_POZ DOMAIN-CONTAINING PROTEIN 9"/>
    <property type="match status" value="1"/>
</dbReference>
<name>A0A397HCQ6_9GLOM</name>